<evidence type="ECO:0008006" key="3">
    <source>
        <dbReference type="Google" id="ProtNLM"/>
    </source>
</evidence>
<dbReference type="EMBL" id="KQ086141">
    <property type="protein sequence ID" value="KLO07407.1"/>
    <property type="molecule type" value="Genomic_DNA"/>
</dbReference>
<evidence type="ECO:0000313" key="1">
    <source>
        <dbReference type="EMBL" id="KLO07407.1"/>
    </source>
</evidence>
<evidence type="ECO:0000313" key="2">
    <source>
        <dbReference type="Proteomes" id="UP000053477"/>
    </source>
</evidence>
<organism evidence="1 2">
    <name type="scientific">Schizopora paradoxa</name>
    <dbReference type="NCBI Taxonomy" id="27342"/>
    <lineage>
        <taxon>Eukaryota</taxon>
        <taxon>Fungi</taxon>
        <taxon>Dikarya</taxon>
        <taxon>Basidiomycota</taxon>
        <taxon>Agaricomycotina</taxon>
        <taxon>Agaricomycetes</taxon>
        <taxon>Hymenochaetales</taxon>
        <taxon>Schizoporaceae</taxon>
        <taxon>Schizopora</taxon>
    </lineage>
</organism>
<protein>
    <recommendedName>
        <fullName evidence="3">F-box domain-containing protein</fullName>
    </recommendedName>
</protein>
<dbReference type="InParanoid" id="A0A0H2R7T5"/>
<name>A0A0H2R7T5_9AGAM</name>
<sequence length="389" mass="44360">MAATNCASLWSRNISSGMHPDAFIVACLERSKSAGLHINIMPTFSCSDSFLELIKAESHRWETLSVSIAGMDYESRVGFLRFCEVCDGLFLPQLKELSFEGPYRVRVVDDSFMQFYNKWTAPNLTQSSFSRTVPLRLNFSLTSLNLELPQYNFPYDATLRLLNLLGSLHSLQKLCVAFQPQYYFRFQSRTPVILTSLTALSIIAQANEQSTLLAPHSLISSLQIPNLTRLCIKLRCDRKYALQYYEREDALLTDLIPDPEHHLKLSSLHLDLQLSSSGLWTGRTPDLQLSDFFSNAPCVQNFVVVTNFNIAPLLADDSIGRMPPLLRVEFRDCESFQSEDVSLWIGSLKRSECWNKIEEIILCRCPMKNSKFLDELSSERKIQIIRDAN</sequence>
<dbReference type="Proteomes" id="UP000053477">
    <property type="component" value="Unassembled WGS sequence"/>
</dbReference>
<gene>
    <name evidence="1" type="ORF">SCHPADRAFT_945313</name>
</gene>
<dbReference type="AlphaFoldDB" id="A0A0H2R7T5"/>
<reference evidence="1 2" key="1">
    <citation type="submission" date="2015-04" db="EMBL/GenBank/DDBJ databases">
        <title>Complete genome sequence of Schizopora paradoxa KUC8140, a cosmopolitan wood degrader in East Asia.</title>
        <authorList>
            <consortium name="DOE Joint Genome Institute"/>
            <person name="Min B."/>
            <person name="Park H."/>
            <person name="Jang Y."/>
            <person name="Kim J.-J."/>
            <person name="Kim K.H."/>
            <person name="Pangilinan J."/>
            <person name="Lipzen A."/>
            <person name="Riley R."/>
            <person name="Grigoriev I.V."/>
            <person name="Spatafora J.W."/>
            <person name="Choi I.-G."/>
        </authorList>
    </citation>
    <scope>NUCLEOTIDE SEQUENCE [LARGE SCALE GENOMIC DNA]</scope>
    <source>
        <strain evidence="1 2">KUC8140</strain>
    </source>
</reference>
<keyword evidence="2" id="KW-1185">Reference proteome</keyword>
<proteinExistence type="predicted"/>
<accession>A0A0H2R7T5</accession>